<accession>A0A931B6M6</accession>
<proteinExistence type="predicted"/>
<evidence type="ECO:0000256" key="7">
    <source>
        <dbReference type="PROSITE-ProRule" id="PRU10141"/>
    </source>
</evidence>
<dbReference type="InterPro" id="IPR000719">
    <property type="entry name" value="Prot_kinase_dom"/>
</dbReference>
<evidence type="ECO:0000256" key="1">
    <source>
        <dbReference type="ARBA" id="ARBA00012513"/>
    </source>
</evidence>
<evidence type="ECO:0000313" key="9">
    <source>
        <dbReference type="EMBL" id="MBF9069961.1"/>
    </source>
</evidence>
<gene>
    <name evidence="9" type="ORF">I2501_18215</name>
</gene>
<dbReference type="PANTHER" id="PTHR43289">
    <property type="entry name" value="MITOGEN-ACTIVATED PROTEIN KINASE KINASE KINASE 20-RELATED"/>
    <property type="match status" value="1"/>
</dbReference>
<dbReference type="EMBL" id="JADPRT010000007">
    <property type="protein sequence ID" value="MBF9069961.1"/>
    <property type="molecule type" value="Genomic_DNA"/>
</dbReference>
<evidence type="ECO:0000256" key="2">
    <source>
        <dbReference type="ARBA" id="ARBA00022527"/>
    </source>
</evidence>
<dbReference type="GO" id="GO:0004674">
    <property type="term" value="F:protein serine/threonine kinase activity"/>
    <property type="evidence" value="ECO:0007669"/>
    <property type="project" value="UniProtKB-KW"/>
</dbReference>
<evidence type="ECO:0000259" key="8">
    <source>
        <dbReference type="PROSITE" id="PS50011"/>
    </source>
</evidence>
<sequence length="326" mass="35731">MDENTLVQGRYRLLRRIGRGGMGEVWKAEDEFLGRQVAVKCLMPETAGRRGGASDELVKERFRREARLAAQLQHPGITVVHDFGEWSGILFLVMELLHGEDLGALLNAARGRRLRPVEAIGIGRQIATALAYTHERGVIHRDLKPANLIRTVDGTVKICDFGIARLGTDLGFTARMGGSSFAIGTPFYMSPEQIEGTAVDERSDLYSFGCLLYELLLGHPPFHTGDPLVILLDHRDAPVPPPRAERPEIPEALERLVLDLLAKDPADRPTDARQVLARLDAAAEAAPGARGVLPDWARGIGPVPVSLVRVVPEPPAVAALTRRWRP</sequence>
<dbReference type="PROSITE" id="PS50011">
    <property type="entry name" value="PROTEIN_KINASE_DOM"/>
    <property type="match status" value="1"/>
</dbReference>
<name>A0A931B6M6_9ACTN</name>
<evidence type="ECO:0000256" key="6">
    <source>
        <dbReference type="ARBA" id="ARBA00022840"/>
    </source>
</evidence>
<keyword evidence="3" id="KW-0808">Transferase</keyword>
<feature type="domain" description="Protein kinase" evidence="8">
    <location>
        <begin position="11"/>
        <end position="279"/>
    </location>
</feature>
<dbReference type="Gene3D" id="1.10.510.10">
    <property type="entry name" value="Transferase(Phosphotransferase) domain 1"/>
    <property type="match status" value="1"/>
</dbReference>
<dbReference type="SMART" id="SM00220">
    <property type="entry name" value="S_TKc"/>
    <property type="match status" value="1"/>
</dbReference>
<keyword evidence="2 9" id="KW-0723">Serine/threonine-protein kinase</keyword>
<feature type="binding site" evidence="7">
    <location>
        <position position="40"/>
    </location>
    <ligand>
        <name>ATP</name>
        <dbReference type="ChEBI" id="CHEBI:30616"/>
    </ligand>
</feature>
<dbReference type="Gene3D" id="3.30.200.20">
    <property type="entry name" value="Phosphorylase Kinase, domain 1"/>
    <property type="match status" value="1"/>
</dbReference>
<evidence type="ECO:0000256" key="3">
    <source>
        <dbReference type="ARBA" id="ARBA00022679"/>
    </source>
</evidence>
<dbReference type="Pfam" id="PF00069">
    <property type="entry name" value="Pkinase"/>
    <property type="match status" value="1"/>
</dbReference>
<organism evidence="9 10">
    <name type="scientific">Streptacidiphilus fuscans</name>
    <dbReference type="NCBI Taxonomy" id="2789292"/>
    <lineage>
        <taxon>Bacteria</taxon>
        <taxon>Bacillati</taxon>
        <taxon>Actinomycetota</taxon>
        <taxon>Actinomycetes</taxon>
        <taxon>Kitasatosporales</taxon>
        <taxon>Streptomycetaceae</taxon>
        <taxon>Streptacidiphilus</taxon>
    </lineage>
</organism>
<dbReference type="RefSeq" id="WP_196195143.1">
    <property type="nucleotide sequence ID" value="NZ_JADPRT010000007.1"/>
</dbReference>
<dbReference type="InterPro" id="IPR011009">
    <property type="entry name" value="Kinase-like_dom_sf"/>
</dbReference>
<dbReference type="GO" id="GO:0005524">
    <property type="term" value="F:ATP binding"/>
    <property type="evidence" value="ECO:0007669"/>
    <property type="project" value="UniProtKB-UniRule"/>
</dbReference>
<protein>
    <recommendedName>
        <fullName evidence="1">non-specific serine/threonine protein kinase</fullName>
        <ecNumber evidence="1">2.7.11.1</ecNumber>
    </recommendedName>
</protein>
<evidence type="ECO:0000313" key="10">
    <source>
        <dbReference type="Proteomes" id="UP000657385"/>
    </source>
</evidence>
<keyword evidence="4 7" id="KW-0547">Nucleotide-binding</keyword>
<dbReference type="SUPFAM" id="SSF56112">
    <property type="entry name" value="Protein kinase-like (PK-like)"/>
    <property type="match status" value="1"/>
</dbReference>
<keyword evidence="6 7" id="KW-0067">ATP-binding</keyword>
<comment type="caution">
    <text evidence="9">The sequence shown here is derived from an EMBL/GenBank/DDBJ whole genome shotgun (WGS) entry which is preliminary data.</text>
</comment>
<dbReference type="AlphaFoldDB" id="A0A931B6M6"/>
<dbReference type="PROSITE" id="PS00107">
    <property type="entry name" value="PROTEIN_KINASE_ATP"/>
    <property type="match status" value="1"/>
</dbReference>
<reference evidence="9" key="1">
    <citation type="submission" date="2020-11" db="EMBL/GenBank/DDBJ databases">
        <title>Isolation and identification of active actinomycetes.</title>
        <authorList>
            <person name="Yu B."/>
        </authorList>
    </citation>
    <scope>NUCLEOTIDE SEQUENCE</scope>
    <source>
        <strain evidence="9">NEAU-YB345</strain>
    </source>
</reference>
<keyword evidence="5 9" id="KW-0418">Kinase</keyword>
<dbReference type="Proteomes" id="UP000657385">
    <property type="component" value="Unassembled WGS sequence"/>
</dbReference>
<evidence type="ECO:0000256" key="4">
    <source>
        <dbReference type="ARBA" id="ARBA00022741"/>
    </source>
</evidence>
<dbReference type="InterPro" id="IPR017441">
    <property type="entry name" value="Protein_kinase_ATP_BS"/>
</dbReference>
<evidence type="ECO:0000256" key="5">
    <source>
        <dbReference type="ARBA" id="ARBA00022777"/>
    </source>
</evidence>
<keyword evidence="10" id="KW-1185">Reference proteome</keyword>
<dbReference type="PANTHER" id="PTHR43289:SF6">
    <property type="entry name" value="SERINE_THREONINE-PROTEIN KINASE NEKL-3"/>
    <property type="match status" value="1"/>
</dbReference>
<dbReference type="EC" id="2.7.11.1" evidence="1"/>
<dbReference type="CDD" id="cd14014">
    <property type="entry name" value="STKc_PknB_like"/>
    <property type="match status" value="1"/>
</dbReference>